<proteinExistence type="predicted"/>
<dbReference type="RefSeq" id="WP_306863397.1">
    <property type="nucleotide sequence ID" value="NZ_JAUSRB010000002.1"/>
</dbReference>
<name>A0ABT9R6I4_9ACTN</name>
<feature type="region of interest" description="Disordered" evidence="1">
    <location>
        <begin position="1"/>
        <end position="30"/>
    </location>
</feature>
<comment type="caution">
    <text evidence="2">The sequence shown here is derived from an EMBL/GenBank/DDBJ whole genome shotgun (WGS) entry which is preliminary data.</text>
</comment>
<evidence type="ECO:0000256" key="1">
    <source>
        <dbReference type="SAM" id="MobiDB-lite"/>
    </source>
</evidence>
<protein>
    <recommendedName>
        <fullName evidence="4">YCII-related domain-containing protein</fullName>
    </recommendedName>
</protein>
<keyword evidence="3" id="KW-1185">Reference proteome</keyword>
<evidence type="ECO:0008006" key="4">
    <source>
        <dbReference type="Google" id="ProtNLM"/>
    </source>
</evidence>
<dbReference type="EMBL" id="JAUSRB010000002">
    <property type="protein sequence ID" value="MDP9864857.1"/>
    <property type="molecule type" value="Genomic_DNA"/>
</dbReference>
<sequence>MLKSAGGGLTVTDGPFAEAEGPSGGSALIEAGSREEALELSRRFFKIVNDAVVRMEQIY</sequence>
<organism evidence="2 3">
    <name type="scientific">Streptosporangium brasiliense</name>
    <dbReference type="NCBI Taxonomy" id="47480"/>
    <lineage>
        <taxon>Bacteria</taxon>
        <taxon>Bacillati</taxon>
        <taxon>Actinomycetota</taxon>
        <taxon>Actinomycetes</taxon>
        <taxon>Streptosporangiales</taxon>
        <taxon>Streptosporangiaceae</taxon>
        <taxon>Streptosporangium</taxon>
    </lineage>
</organism>
<dbReference type="Gene3D" id="3.30.70.1060">
    <property type="entry name" value="Dimeric alpha+beta barrel"/>
    <property type="match status" value="1"/>
</dbReference>
<evidence type="ECO:0000313" key="2">
    <source>
        <dbReference type="EMBL" id="MDP9864857.1"/>
    </source>
</evidence>
<gene>
    <name evidence="2" type="ORF">J2S55_004123</name>
</gene>
<evidence type="ECO:0000313" key="3">
    <source>
        <dbReference type="Proteomes" id="UP001230426"/>
    </source>
</evidence>
<accession>A0ABT9R6I4</accession>
<dbReference type="Proteomes" id="UP001230426">
    <property type="component" value="Unassembled WGS sequence"/>
</dbReference>
<reference evidence="2 3" key="1">
    <citation type="submission" date="2023-07" db="EMBL/GenBank/DDBJ databases">
        <title>Sequencing the genomes of 1000 actinobacteria strains.</title>
        <authorList>
            <person name="Klenk H.-P."/>
        </authorList>
    </citation>
    <scope>NUCLEOTIDE SEQUENCE [LARGE SCALE GENOMIC DNA]</scope>
    <source>
        <strain evidence="2 3">DSM 44109</strain>
    </source>
</reference>
<dbReference type="SUPFAM" id="SSF54909">
    <property type="entry name" value="Dimeric alpha+beta barrel"/>
    <property type="match status" value="1"/>
</dbReference>
<dbReference type="InterPro" id="IPR011008">
    <property type="entry name" value="Dimeric_a/b-barrel"/>
</dbReference>